<dbReference type="EMBL" id="PFMR01000196">
    <property type="protein sequence ID" value="PIZ16311.1"/>
    <property type="molecule type" value="Genomic_DNA"/>
</dbReference>
<name>A0A2M7S9Z3_9BACT</name>
<dbReference type="GO" id="GO:0004853">
    <property type="term" value="F:uroporphyrinogen decarboxylase activity"/>
    <property type="evidence" value="ECO:0007669"/>
    <property type="project" value="InterPro"/>
</dbReference>
<dbReference type="GO" id="GO:0006779">
    <property type="term" value="P:porphyrin-containing compound biosynthetic process"/>
    <property type="evidence" value="ECO:0007669"/>
    <property type="project" value="InterPro"/>
</dbReference>
<gene>
    <name evidence="2" type="ORF">COY52_07445</name>
</gene>
<dbReference type="Pfam" id="PF01208">
    <property type="entry name" value="URO-D"/>
    <property type="match status" value="1"/>
</dbReference>
<dbReference type="AlphaFoldDB" id="A0A2M7S9Z3"/>
<dbReference type="Proteomes" id="UP000229307">
    <property type="component" value="Unassembled WGS sequence"/>
</dbReference>
<dbReference type="InterPro" id="IPR038071">
    <property type="entry name" value="UROD/MetE-like_sf"/>
</dbReference>
<dbReference type="Gene3D" id="3.20.20.210">
    <property type="match status" value="1"/>
</dbReference>
<proteinExistence type="predicted"/>
<reference evidence="3" key="1">
    <citation type="submission" date="2017-09" db="EMBL/GenBank/DDBJ databases">
        <title>Depth-based differentiation of microbial function through sediment-hosted aquifers and enrichment of novel symbionts in the deep terrestrial subsurface.</title>
        <authorList>
            <person name="Probst A.J."/>
            <person name="Ladd B."/>
            <person name="Jarett J.K."/>
            <person name="Geller-Mcgrath D.E."/>
            <person name="Sieber C.M.K."/>
            <person name="Emerson J.B."/>
            <person name="Anantharaman K."/>
            <person name="Thomas B.C."/>
            <person name="Malmstrom R."/>
            <person name="Stieglmeier M."/>
            <person name="Klingl A."/>
            <person name="Woyke T."/>
            <person name="Ryan C.M."/>
            <person name="Banfield J.F."/>
        </authorList>
    </citation>
    <scope>NUCLEOTIDE SEQUENCE [LARGE SCALE GENOMIC DNA]</scope>
</reference>
<dbReference type="SUPFAM" id="SSF51726">
    <property type="entry name" value="UROD/MetE-like"/>
    <property type="match status" value="1"/>
</dbReference>
<accession>A0A2M7S9Z3</accession>
<dbReference type="InterPro" id="IPR000257">
    <property type="entry name" value="Uroporphyrinogen_deCOase"/>
</dbReference>
<evidence type="ECO:0000259" key="1">
    <source>
        <dbReference type="Pfam" id="PF01208"/>
    </source>
</evidence>
<evidence type="ECO:0000313" key="3">
    <source>
        <dbReference type="Proteomes" id="UP000229307"/>
    </source>
</evidence>
<organism evidence="2 3">
    <name type="scientific">Candidatus Desantisbacteria bacterium CG_4_10_14_0_8_um_filter_48_22</name>
    <dbReference type="NCBI Taxonomy" id="1974543"/>
    <lineage>
        <taxon>Bacteria</taxon>
        <taxon>Candidatus Desantisiibacteriota</taxon>
    </lineage>
</organism>
<evidence type="ECO:0000313" key="2">
    <source>
        <dbReference type="EMBL" id="PIZ16311.1"/>
    </source>
</evidence>
<comment type="caution">
    <text evidence="2">The sequence shown here is derived from an EMBL/GenBank/DDBJ whole genome shotgun (WGS) entry which is preliminary data.</text>
</comment>
<dbReference type="InterPro" id="IPR052024">
    <property type="entry name" value="Methanogen_methyltrans"/>
</dbReference>
<dbReference type="PANTHER" id="PTHR47099">
    <property type="entry name" value="METHYLCOBAMIDE:COM METHYLTRANSFERASE MTBA"/>
    <property type="match status" value="1"/>
</dbReference>
<protein>
    <recommendedName>
        <fullName evidence="1">Uroporphyrinogen decarboxylase (URO-D) domain-containing protein</fullName>
    </recommendedName>
</protein>
<sequence>MTSQERIKIVLGGGVPDRVPLCETGFWPQTIERWKKEGLPEGDPLDYFKMDHISGISYDGTFRLPGKVLEETAEYRIETDGYGRTFKAWKNENYSPPQYMDHLFKERGQWEELKKKLTPSKDRIQKDLKAQYENLRKRGDFVFLSPDEPCWFVLNRTMGFENGLSKMVEEPDLIRDIINTHTDFILEMCNIFLSEGMKPDAIWLYSDLCYKNGMLFSPKVYRDLVMPAHKKIKQFCLENNLFWIYHCDGNIKELLPLLIESGINAIQPLEARQGNDVRIYKKQYSNKVTFFGNISADVLSLDKERIREEVESKVTAAMKGGGYIFHSDHSVPPTVSLENYKYAVELAKDVGKY</sequence>
<dbReference type="PANTHER" id="PTHR47099:SF1">
    <property type="entry name" value="METHYLCOBAMIDE:COM METHYLTRANSFERASE MTBA"/>
    <property type="match status" value="1"/>
</dbReference>
<feature type="domain" description="Uroporphyrinogen decarboxylase (URO-D)" evidence="1">
    <location>
        <begin position="158"/>
        <end position="349"/>
    </location>
</feature>